<feature type="region of interest" description="Disordered" evidence="1">
    <location>
        <begin position="1"/>
        <end position="30"/>
    </location>
</feature>
<comment type="caution">
    <text evidence="2">The sequence shown here is derived from an EMBL/GenBank/DDBJ whole genome shotgun (WGS) entry which is preliminary data.</text>
</comment>
<gene>
    <name evidence="3" type="ORF">PGT21_012864</name>
    <name evidence="2" type="ORF">PGTUg99_027538</name>
</gene>
<accession>A0A5B0N270</accession>
<evidence type="ECO:0000313" key="3">
    <source>
        <dbReference type="EMBL" id="KAA1094198.1"/>
    </source>
</evidence>
<feature type="compositionally biased region" description="Polar residues" evidence="1">
    <location>
        <begin position="1"/>
        <end position="16"/>
    </location>
</feature>
<dbReference type="EMBL" id="VSWC01000079">
    <property type="protein sequence ID" value="KAA1094198.1"/>
    <property type="molecule type" value="Genomic_DNA"/>
</dbReference>
<dbReference type="EMBL" id="VDEP01000438">
    <property type="protein sequence ID" value="KAA1083317.1"/>
    <property type="molecule type" value="Genomic_DNA"/>
</dbReference>
<protein>
    <submittedName>
        <fullName evidence="2">Uncharacterized protein</fullName>
    </submittedName>
</protein>
<organism evidence="2 5">
    <name type="scientific">Puccinia graminis f. sp. tritici</name>
    <dbReference type="NCBI Taxonomy" id="56615"/>
    <lineage>
        <taxon>Eukaryota</taxon>
        <taxon>Fungi</taxon>
        <taxon>Dikarya</taxon>
        <taxon>Basidiomycota</taxon>
        <taxon>Pucciniomycotina</taxon>
        <taxon>Pucciniomycetes</taxon>
        <taxon>Pucciniales</taxon>
        <taxon>Pucciniaceae</taxon>
        <taxon>Puccinia</taxon>
    </lineage>
</organism>
<evidence type="ECO:0000313" key="2">
    <source>
        <dbReference type="EMBL" id="KAA1083317.1"/>
    </source>
</evidence>
<dbReference type="Proteomes" id="UP000324748">
    <property type="component" value="Unassembled WGS sequence"/>
</dbReference>
<evidence type="ECO:0000313" key="4">
    <source>
        <dbReference type="Proteomes" id="UP000324748"/>
    </source>
</evidence>
<proteinExistence type="predicted"/>
<sequence>MLSQNPAIINPYNDSKNVLDPTTAPQSISQPQLNTRLKISNHKSTLAHKPINIQPLW</sequence>
<dbReference type="AlphaFoldDB" id="A0A5B0N270"/>
<name>A0A5B0N270_PUCGR</name>
<evidence type="ECO:0000256" key="1">
    <source>
        <dbReference type="SAM" id="MobiDB-lite"/>
    </source>
</evidence>
<keyword evidence="4" id="KW-1185">Reference proteome</keyword>
<reference evidence="4 5" key="1">
    <citation type="submission" date="2019-05" db="EMBL/GenBank/DDBJ databases">
        <title>Emergence of the Ug99 lineage of the wheat stem rust pathogen through somatic hybridization.</title>
        <authorList>
            <person name="Li F."/>
            <person name="Upadhyaya N.M."/>
            <person name="Sperschneider J."/>
            <person name="Matny O."/>
            <person name="Nguyen-Phuc H."/>
            <person name="Mago R."/>
            <person name="Raley C."/>
            <person name="Miller M.E."/>
            <person name="Silverstein K.A.T."/>
            <person name="Henningsen E."/>
            <person name="Hirsch C.D."/>
            <person name="Visser B."/>
            <person name="Pretorius Z.A."/>
            <person name="Steffenson B.J."/>
            <person name="Schwessinger B."/>
            <person name="Dodds P.N."/>
            <person name="Figueroa M."/>
        </authorList>
    </citation>
    <scope>NUCLEOTIDE SEQUENCE [LARGE SCALE GENOMIC DNA]</scope>
    <source>
        <strain evidence="3">21-0</strain>
        <strain evidence="2 5">Ug99</strain>
    </source>
</reference>
<dbReference type="Proteomes" id="UP000325313">
    <property type="component" value="Unassembled WGS sequence"/>
</dbReference>
<evidence type="ECO:0000313" key="5">
    <source>
        <dbReference type="Proteomes" id="UP000325313"/>
    </source>
</evidence>